<protein>
    <recommendedName>
        <fullName evidence="3">Encoded protein</fullName>
    </recommendedName>
</protein>
<evidence type="ECO:0000313" key="1">
    <source>
        <dbReference type="EMBL" id="KAF5826046.1"/>
    </source>
</evidence>
<reference evidence="1" key="1">
    <citation type="submission" date="2017-08" db="EMBL/GenBank/DDBJ databases">
        <authorList>
            <person name="Polle J.E."/>
            <person name="Barry K."/>
            <person name="Cushman J."/>
            <person name="Schmutz J."/>
            <person name="Tran D."/>
            <person name="Hathwaick L.T."/>
            <person name="Yim W.C."/>
            <person name="Jenkins J."/>
            <person name="Mckie-Krisberg Z.M."/>
            <person name="Prochnik S."/>
            <person name="Lindquist E."/>
            <person name="Dockter R.B."/>
            <person name="Adam C."/>
            <person name="Molina H."/>
            <person name="Bunkerborg J."/>
            <person name="Jin E."/>
            <person name="Buchheim M."/>
            <person name="Magnuson J."/>
        </authorList>
    </citation>
    <scope>NUCLEOTIDE SEQUENCE</scope>
    <source>
        <strain evidence="1">CCAP 19/18</strain>
    </source>
</reference>
<comment type="caution">
    <text evidence="1">The sequence shown here is derived from an EMBL/GenBank/DDBJ whole genome shotgun (WGS) entry which is preliminary data.</text>
</comment>
<keyword evidence="2" id="KW-1185">Reference proteome</keyword>
<evidence type="ECO:0000313" key="2">
    <source>
        <dbReference type="Proteomes" id="UP000815325"/>
    </source>
</evidence>
<gene>
    <name evidence="1" type="ORF">DUNSADRAFT_5228</name>
</gene>
<sequence>MILGRTGSHEHVCVPTCRLTFAGVCAGKERDKRKKAAPAGWPAWMQRERHMEIKYKYRARHSHTCASSLPLRVVVGPCKYLVPSKPGAVLKHRLDGPGVFSWLVAAFLNV</sequence>
<name>A0ABQ7FV60_DUNSA</name>
<accession>A0ABQ7FV60</accession>
<proteinExistence type="predicted"/>
<evidence type="ECO:0008006" key="3">
    <source>
        <dbReference type="Google" id="ProtNLM"/>
    </source>
</evidence>
<dbReference type="EMBL" id="MU071452">
    <property type="protein sequence ID" value="KAF5826046.1"/>
    <property type="molecule type" value="Genomic_DNA"/>
</dbReference>
<dbReference type="Proteomes" id="UP000815325">
    <property type="component" value="Unassembled WGS sequence"/>
</dbReference>
<organism evidence="1 2">
    <name type="scientific">Dunaliella salina</name>
    <name type="common">Green alga</name>
    <name type="synonym">Protococcus salinus</name>
    <dbReference type="NCBI Taxonomy" id="3046"/>
    <lineage>
        <taxon>Eukaryota</taxon>
        <taxon>Viridiplantae</taxon>
        <taxon>Chlorophyta</taxon>
        <taxon>core chlorophytes</taxon>
        <taxon>Chlorophyceae</taxon>
        <taxon>CS clade</taxon>
        <taxon>Chlamydomonadales</taxon>
        <taxon>Dunaliellaceae</taxon>
        <taxon>Dunaliella</taxon>
    </lineage>
</organism>